<feature type="signal peptide" evidence="1">
    <location>
        <begin position="1"/>
        <end position="20"/>
    </location>
</feature>
<reference evidence="3" key="1">
    <citation type="submission" date="2017-09" db="EMBL/GenBank/DDBJ databases">
        <title>Depth-based differentiation of microbial function through sediment-hosted aquifers and enrichment of novel symbionts in the deep terrestrial subsurface.</title>
        <authorList>
            <person name="Probst A.J."/>
            <person name="Ladd B."/>
            <person name="Jarett J.K."/>
            <person name="Geller-Mcgrath D.E."/>
            <person name="Sieber C.M.K."/>
            <person name="Emerson J.B."/>
            <person name="Anantharaman K."/>
            <person name="Thomas B.C."/>
            <person name="Malmstrom R."/>
            <person name="Stieglmeier M."/>
            <person name="Klingl A."/>
            <person name="Woyke T."/>
            <person name="Ryan C.M."/>
            <person name="Banfield J.F."/>
        </authorList>
    </citation>
    <scope>NUCLEOTIDE SEQUENCE [LARGE SCALE GENOMIC DNA]</scope>
</reference>
<feature type="non-terminal residue" evidence="2">
    <location>
        <position position="226"/>
    </location>
</feature>
<dbReference type="Proteomes" id="UP000228614">
    <property type="component" value="Unassembled WGS sequence"/>
</dbReference>
<evidence type="ECO:0000256" key="1">
    <source>
        <dbReference type="SAM" id="SignalP"/>
    </source>
</evidence>
<evidence type="ECO:0000313" key="2">
    <source>
        <dbReference type="EMBL" id="PIR95143.1"/>
    </source>
</evidence>
<accession>A0A2H0V7U5</accession>
<protein>
    <submittedName>
        <fullName evidence="2">Uncharacterized protein</fullName>
    </submittedName>
</protein>
<keyword evidence="1" id="KW-0732">Signal</keyword>
<dbReference type="AlphaFoldDB" id="A0A2H0V7U5"/>
<organism evidence="2 3">
    <name type="scientific">Candidatus Falkowbacteria bacterium CG10_big_fil_rev_8_21_14_0_10_37_6</name>
    <dbReference type="NCBI Taxonomy" id="1974563"/>
    <lineage>
        <taxon>Bacteria</taxon>
        <taxon>Candidatus Falkowiibacteriota</taxon>
    </lineage>
</organism>
<sequence>MKKIIISTVIILLMATPALATDFNPNYIISDSEMLDYNSMTLREIKEFIDGKEGALKNYLFTAKDGLPAEAGTVMSAAEVIYDRAITNKINPKFLLVLIQKEQSLLTDASPKQSQYDWAAGYGCPDGGGCNDRWQGFYKQMNSAALQFYSYVTEPHLYKYKAGETYVFTNPYGTINTEDITVTPANNATAGLYNYTPHVYNGNYNFWNLWNRYFSRFLIDGSLVQA</sequence>
<feature type="chain" id="PRO_5013655198" evidence="1">
    <location>
        <begin position="21"/>
        <end position="226"/>
    </location>
</feature>
<comment type="caution">
    <text evidence="2">The sequence shown here is derived from an EMBL/GenBank/DDBJ whole genome shotgun (WGS) entry which is preliminary data.</text>
</comment>
<gene>
    <name evidence="2" type="ORF">COT95_00275</name>
</gene>
<evidence type="ECO:0000313" key="3">
    <source>
        <dbReference type="Proteomes" id="UP000228614"/>
    </source>
</evidence>
<proteinExistence type="predicted"/>
<name>A0A2H0V7U5_9BACT</name>
<dbReference type="EMBL" id="PFAN01000016">
    <property type="protein sequence ID" value="PIR95143.1"/>
    <property type="molecule type" value="Genomic_DNA"/>
</dbReference>